<dbReference type="AlphaFoldDB" id="A0A9P3GH18"/>
<dbReference type="EMBL" id="BPQB01000043">
    <property type="protein sequence ID" value="GJE94817.1"/>
    <property type="molecule type" value="Genomic_DNA"/>
</dbReference>
<comment type="caution">
    <text evidence="3">The sequence shown here is derived from an EMBL/GenBank/DDBJ whole genome shotgun (WGS) entry which is preliminary data.</text>
</comment>
<feature type="region of interest" description="Disordered" evidence="1">
    <location>
        <begin position="126"/>
        <end position="150"/>
    </location>
</feature>
<dbReference type="PANTHER" id="PTHR39460:SF1">
    <property type="entry name" value="C6 TRANSCRIPTION FACTOR"/>
    <property type="match status" value="1"/>
</dbReference>
<feature type="domain" description="DUF7729" evidence="2">
    <location>
        <begin position="189"/>
        <end position="390"/>
    </location>
</feature>
<organism evidence="3 4">
    <name type="scientific">Phanerochaete sordida</name>
    <dbReference type="NCBI Taxonomy" id="48140"/>
    <lineage>
        <taxon>Eukaryota</taxon>
        <taxon>Fungi</taxon>
        <taxon>Dikarya</taxon>
        <taxon>Basidiomycota</taxon>
        <taxon>Agaricomycotina</taxon>
        <taxon>Agaricomycetes</taxon>
        <taxon>Polyporales</taxon>
        <taxon>Phanerochaetaceae</taxon>
        <taxon>Phanerochaete</taxon>
    </lineage>
</organism>
<evidence type="ECO:0000313" key="4">
    <source>
        <dbReference type="Proteomes" id="UP000703269"/>
    </source>
</evidence>
<gene>
    <name evidence="3" type="ORF">PsYK624_109920</name>
</gene>
<dbReference type="OrthoDB" id="2564812at2759"/>
<evidence type="ECO:0000259" key="2">
    <source>
        <dbReference type="Pfam" id="PF24855"/>
    </source>
</evidence>
<proteinExistence type="predicted"/>
<dbReference type="PANTHER" id="PTHR39460">
    <property type="entry name" value="EXPRESSED PROTEIN"/>
    <property type="match status" value="1"/>
</dbReference>
<keyword evidence="4" id="KW-1185">Reference proteome</keyword>
<feature type="compositionally biased region" description="Polar residues" evidence="1">
    <location>
        <begin position="46"/>
        <end position="65"/>
    </location>
</feature>
<dbReference type="Pfam" id="PF24855">
    <property type="entry name" value="DUF7729"/>
    <property type="match status" value="1"/>
</dbReference>
<feature type="region of interest" description="Disordered" evidence="1">
    <location>
        <begin position="46"/>
        <end position="71"/>
    </location>
</feature>
<sequence>MFTPPPSPAPPPQPLHDDSPVPSESEDSESGQFLVVPQAFPLRCTSAPSSEARNSTRNAVDQFASSEAAKQRTGRRTRWTILLIPLVLVLITASTRYVSHPAVLDAFSAGRDPMSWETWASSLSDWRPHKRHASPEPMPQDSGSETVASAPPATSSALIISVAPTPTVGDIGDQALPTIPSTPPVLPTPFPQPLDSTFSRNFSTQQCLDFFTNMTQSTAFRSCRPFSLLSVQSTAFNEAQSNITTLNDLIWGTCNTDTSFDQCNANMAWFADSMQDVCATDIKADNAIVTQTRDGLLAYTLMRYLACMPDQTTNAYCYVEAAHSKSDDLYFYTLPFGIALPNTTAPSCSPCLNSDMSLYSQWQNLSALNAVYDPAARIANDACGTGWAQVMGAVSAAGRAQVPVIGFLVVLCSMSWVLGR</sequence>
<reference evidence="3 4" key="1">
    <citation type="submission" date="2021-08" db="EMBL/GenBank/DDBJ databases">
        <title>Draft Genome Sequence of Phanerochaete sordida strain YK-624.</title>
        <authorList>
            <person name="Mori T."/>
            <person name="Dohra H."/>
            <person name="Suzuki T."/>
            <person name="Kawagishi H."/>
            <person name="Hirai H."/>
        </authorList>
    </citation>
    <scope>NUCLEOTIDE SEQUENCE [LARGE SCALE GENOMIC DNA]</scope>
    <source>
        <strain evidence="3 4">YK-624</strain>
    </source>
</reference>
<accession>A0A9P3GH18</accession>
<dbReference type="Proteomes" id="UP000703269">
    <property type="component" value="Unassembled WGS sequence"/>
</dbReference>
<protein>
    <recommendedName>
        <fullName evidence="2">DUF7729 domain-containing protein</fullName>
    </recommendedName>
</protein>
<dbReference type="InterPro" id="IPR056146">
    <property type="entry name" value="DUF7729"/>
</dbReference>
<feature type="region of interest" description="Disordered" evidence="1">
    <location>
        <begin position="1"/>
        <end position="31"/>
    </location>
</feature>
<evidence type="ECO:0000256" key="1">
    <source>
        <dbReference type="SAM" id="MobiDB-lite"/>
    </source>
</evidence>
<feature type="compositionally biased region" description="Pro residues" evidence="1">
    <location>
        <begin position="1"/>
        <end position="14"/>
    </location>
</feature>
<evidence type="ECO:0000313" key="3">
    <source>
        <dbReference type="EMBL" id="GJE94817.1"/>
    </source>
</evidence>
<name>A0A9P3GH18_9APHY</name>